<gene>
    <name evidence="1" type="ORF">LY90DRAFT_666412</name>
</gene>
<reference evidence="1 2" key="1">
    <citation type="submission" date="2016-08" db="EMBL/GenBank/DDBJ databases">
        <title>A Parts List for Fungal Cellulosomes Revealed by Comparative Genomics.</title>
        <authorList>
            <consortium name="DOE Joint Genome Institute"/>
            <person name="Haitjema C.H."/>
            <person name="Gilmore S.P."/>
            <person name="Henske J.K."/>
            <person name="Solomon K.V."/>
            <person name="De Groot R."/>
            <person name="Kuo A."/>
            <person name="Mondo S.J."/>
            <person name="Salamov A.A."/>
            <person name="Labutti K."/>
            <person name="Zhao Z."/>
            <person name="Chiniquy J."/>
            <person name="Barry K."/>
            <person name="Brewer H.M."/>
            <person name="Purvine S.O."/>
            <person name="Wright A.T."/>
            <person name="Boxma B."/>
            <person name="Van Alen T."/>
            <person name="Hackstein J.H."/>
            <person name="Baker S.E."/>
            <person name="Grigoriev I.V."/>
            <person name="O'Malley M.A."/>
        </authorList>
    </citation>
    <scope>NUCLEOTIDE SEQUENCE [LARGE SCALE GENOMIC DNA]</scope>
    <source>
        <strain evidence="1 2">G1</strain>
    </source>
</reference>
<evidence type="ECO:0008006" key="3">
    <source>
        <dbReference type="Google" id="ProtNLM"/>
    </source>
</evidence>
<organism evidence="1 2">
    <name type="scientific">Neocallimastix californiae</name>
    <dbReference type="NCBI Taxonomy" id="1754190"/>
    <lineage>
        <taxon>Eukaryota</taxon>
        <taxon>Fungi</taxon>
        <taxon>Fungi incertae sedis</taxon>
        <taxon>Chytridiomycota</taxon>
        <taxon>Chytridiomycota incertae sedis</taxon>
        <taxon>Neocallimastigomycetes</taxon>
        <taxon>Neocallimastigales</taxon>
        <taxon>Neocallimastigaceae</taxon>
        <taxon>Neocallimastix</taxon>
    </lineage>
</organism>
<comment type="caution">
    <text evidence="1">The sequence shown here is derived from an EMBL/GenBank/DDBJ whole genome shotgun (WGS) entry which is preliminary data.</text>
</comment>
<dbReference type="AlphaFoldDB" id="A0A1Y2ER13"/>
<sequence>MENGISDDSGGVFNIYNNYYFEATDINVYNTTSRKYGGLISEDSNKNSNSIVRLSRIKYINLYEKEFTYGEGVIIKNSSNSKMYLSDFYGEGFYCPFSSCKLFYILNQSELSITNTNINNVCGNGKGGLIIHSESYNKSSAIINIYNSTFTNMNQNSETDSAIIAHSEGLLINIKNSFFGNIQSNISHIIYLDKGSLTMKNVEIKNFLTKKKHKEYLLIMKPIVNAIMSLLQIFYLVEVIGYNDCPNNDDNCLAIQKKFMNNEESVLLRIYEQNKIIMNNIILKNIYLYTLFEYGYKTEIIVDNMNVENAHFNTSAISCSYNIPHRVGSITMSNSLFNYIYSTNGPFLYIDLDVNSFNNKIQFINVTIQNSVAEKYGGAIFSSSEFARNVISFDNCTFNNNTASLGTISHSYNLNSEPYISNKNSLIQKYGNTSFSTNPTQLFRYNGENTLSIMS</sequence>
<proteinExistence type="predicted"/>
<dbReference type="OrthoDB" id="10614346at2759"/>
<protein>
    <recommendedName>
        <fullName evidence="3">Right handed beta helix domain-containing protein</fullName>
    </recommendedName>
</protein>
<name>A0A1Y2ER13_9FUNG</name>
<feature type="non-terminal residue" evidence="1">
    <location>
        <position position="455"/>
    </location>
</feature>
<dbReference type="Proteomes" id="UP000193920">
    <property type="component" value="Unassembled WGS sequence"/>
</dbReference>
<accession>A0A1Y2ER13</accession>
<evidence type="ECO:0000313" key="1">
    <source>
        <dbReference type="EMBL" id="ORY73962.1"/>
    </source>
</evidence>
<evidence type="ECO:0000313" key="2">
    <source>
        <dbReference type="Proteomes" id="UP000193920"/>
    </source>
</evidence>
<keyword evidence="2" id="KW-1185">Reference proteome</keyword>
<dbReference type="EMBL" id="MCOG01000031">
    <property type="protein sequence ID" value="ORY73962.1"/>
    <property type="molecule type" value="Genomic_DNA"/>
</dbReference>